<comment type="caution">
    <text evidence="1">The sequence shown here is derived from an EMBL/GenBank/DDBJ whole genome shotgun (WGS) entry which is preliminary data.</text>
</comment>
<name>A0ABW5ZRF3_9FLAO</name>
<keyword evidence="2" id="KW-1185">Reference proteome</keyword>
<sequence>MNSSANIYSRLLDAFPKKVLDQNFGVTGTKDSIINSVAINMNAATINSFINQNFGYLHKHIYFFETSIRVKSITITNPLVETLDTTVNRHGITATFLYKNEVSYYNTQTNSTEVLIFKVPFRLITKGPIVQLLINTHARDLRTYFNFDIFKASNNPIDKEIKQIIQSTISSTLIKLDLNKGIKELWKIDYFDAKTFRNKDATAANETKMDEQYLFKLTYPVKWGDAMLTPLRNNRFKTLNSTADLKHFDCDPTEGIVSMKLHPETVDAHENFINLLLSNN</sequence>
<gene>
    <name evidence="1" type="ORF">ACFS29_05515</name>
</gene>
<dbReference type="Proteomes" id="UP001597548">
    <property type="component" value="Unassembled WGS sequence"/>
</dbReference>
<reference evidence="2" key="1">
    <citation type="journal article" date="2019" name="Int. J. Syst. Evol. Microbiol.">
        <title>The Global Catalogue of Microorganisms (GCM) 10K type strain sequencing project: providing services to taxonomists for standard genome sequencing and annotation.</title>
        <authorList>
            <consortium name="The Broad Institute Genomics Platform"/>
            <consortium name="The Broad Institute Genome Sequencing Center for Infectious Disease"/>
            <person name="Wu L."/>
            <person name="Ma J."/>
        </authorList>
    </citation>
    <scope>NUCLEOTIDE SEQUENCE [LARGE SCALE GENOMIC DNA]</scope>
    <source>
        <strain evidence="2">KCTC 32514</strain>
    </source>
</reference>
<dbReference type="EMBL" id="JBHUOS010000002">
    <property type="protein sequence ID" value="MFD2915086.1"/>
    <property type="molecule type" value="Genomic_DNA"/>
</dbReference>
<accession>A0ABW5ZRF3</accession>
<evidence type="ECO:0000313" key="1">
    <source>
        <dbReference type="EMBL" id="MFD2915086.1"/>
    </source>
</evidence>
<organism evidence="1 2">
    <name type="scientific">Psychroserpens luteus</name>
    <dbReference type="NCBI Taxonomy" id="1434066"/>
    <lineage>
        <taxon>Bacteria</taxon>
        <taxon>Pseudomonadati</taxon>
        <taxon>Bacteroidota</taxon>
        <taxon>Flavobacteriia</taxon>
        <taxon>Flavobacteriales</taxon>
        <taxon>Flavobacteriaceae</taxon>
        <taxon>Psychroserpens</taxon>
    </lineage>
</organism>
<evidence type="ECO:0000313" key="2">
    <source>
        <dbReference type="Proteomes" id="UP001597548"/>
    </source>
</evidence>
<proteinExistence type="predicted"/>
<dbReference type="RefSeq" id="WP_194508575.1">
    <property type="nucleotide sequence ID" value="NZ_JADILU010000005.1"/>
</dbReference>
<protein>
    <submittedName>
        <fullName evidence="1">Uncharacterized protein</fullName>
    </submittedName>
</protein>